<sequence>MTTDQKEEPNKSVSPDADEIFNNIDMDRFADIAKELLFDAIVFAEVLRGKMQRNSSYEPRQPLAKLKDGITAISKKSLEDFNDYLYKYLLKEVQKKNEYSSVLVMMFGHLENVNKFIRPNTIQYLMDQPSIRTIAHPSDTYALLAKNGQKLDFWKQQPAYQRIVDNIRTSTYRAAEIALAKFETPEMIEHLQEEIDREQLLLQQERQEQEKEKIEREQLELMKKNGEIEGIR</sequence>
<organism evidence="2 3">
    <name type="scientific">Streblomastix strix</name>
    <dbReference type="NCBI Taxonomy" id="222440"/>
    <lineage>
        <taxon>Eukaryota</taxon>
        <taxon>Metamonada</taxon>
        <taxon>Preaxostyla</taxon>
        <taxon>Oxymonadida</taxon>
        <taxon>Streblomastigidae</taxon>
        <taxon>Streblomastix</taxon>
    </lineage>
</organism>
<evidence type="ECO:0000256" key="1">
    <source>
        <dbReference type="SAM" id="Coils"/>
    </source>
</evidence>
<evidence type="ECO:0000313" key="3">
    <source>
        <dbReference type="Proteomes" id="UP000324800"/>
    </source>
</evidence>
<protein>
    <submittedName>
        <fullName evidence="2">Uncharacterized protein</fullName>
    </submittedName>
</protein>
<accession>A0A5J4X9Q3</accession>
<proteinExistence type="predicted"/>
<dbReference type="Proteomes" id="UP000324800">
    <property type="component" value="Unassembled WGS sequence"/>
</dbReference>
<dbReference type="AlphaFoldDB" id="A0A5J4X9Q3"/>
<feature type="coiled-coil region" evidence="1">
    <location>
        <begin position="188"/>
        <end position="227"/>
    </location>
</feature>
<evidence type="ECO:0000313" key="2">
    <source>
        <dbReference type="EMBL" id="KAA6403864.1"/>
    </source>
</evidence>
<comment type="caution">
    <text evidence="2">The sequence shown here is derived from an EMBL/GenBank/DDBJ whole genome shotgun (WGS) entry which is preliminary data.</text>
</comment>
<keyword evidence="1" id="KW-0175">Coiled coil</keyword>
<name>A0A5J4X9Q3_9EUKA</name>
<gene>
    <name evidence="2" type="ORF">EZS28_000605</name>
</gene>
<reference evidence="2 3" key="1">
    <citation type="submission" date="2019-03" db="EMBL/GenBank/DDBJ databases">
        <title>Single cell metagenomics reveals metabolic interactions within the superorganism composed of flagellate Streblomastix strix and complex community of Bacteroidetes bacteria on its surface.</title>
        <authorList>
            <person name="Treitli S.C."/>
            <person name="Kolisko M."/>
            <person name="Husnik F."/>
            <person name="Keeling P."/>
            <person name="Hampl V."/>
        </authorList>
    </citation>
    <scope>NUCLEOTIDE SEQUENCE [LARGE SCALE GENOMIC DNA]</scope>
    <source>
        <strain evidence="2">ST1C</strain>
    </source>
</reference>
<dbReference type="EMBL" id="SNRW01000052">
    <property type="protein sequence ID" value="KAA6403864.1"/>
    <property type="molecule type" value="Genomic_DNA"/>
</dbReference>